<accession>A0A8X6PCD1</accession>
<dbReference type="GO" id="GO:0016020">
    <property type="term" value="C:membrane"/>
    <property type="evidence" value="ECO:0007669"/>
    <property type="project" value="UniProtKB-SubCell"/>
</dbReference>
<comment type="caution">
    <text evidence="7">The sequence shown here is derived from an EMBL/GenBank/DDBJ whole genome shotgun (WGS) entry which is preliminary data.</text>
</comment>
<dbReference type="Proteomes" id="UP000887013">
    <property type="component" value="Unassembled WGS sequence"/>
</dbReference>
<feature type="transmembrane region" description="Helical" evidence="5">
    <location>
        <begin position="12"/>
        <end position="28"/>
    </location>
</feature>
<dbReference type="GO" id="GO:0005506">
    <property type="term" value="F:iron ion binding"/>
    <property type="evidence" value="ECO:0007669"/>
    <property type="project" value="InterPro"/>
</dbReference>
<evidence type="ECO:0000256" key="1">
    <source>
        <dbReference type="ARBA" id="ARBA00004370"/>
    </source>
</evidence>
<dbReference type="GO" id="GO:0016491">
    <property type="term" value="F:oxidoreductase activity"/>
    <property type="evidence" value="ECO:0007669"/>
    <property type="project" value="InterPro"/>
</dbReference>
<keyword evidence="4 5" id="KW-0472">Membrane</keyword>
<feature type="transmembrane region" description="Helical" evidence="5">
    <location>
        <begin position="49"/>
        <end position="67"/>
    </location>
</feature>
<dbReference type="EMBL" id="BMAW01114787">
    <property type="protein sequence ID" value="GFT63364.1"/>
    <property type="molecule type" value="Genomic_DNA"/>
</dbReference>
<protein>
    <submittedName>
        <fullName evidence="7">Fatty acid hydroxylase domain-containing protein 2</fullName>
    </submittedName>
</protein>
<dbReference type="Pfam" id="PF04116">
    <property type="entry name" value="FA_hydroxylase"/>
    <property type="match status" value="1"/>
</dbReference>
<evidence type="ECO:0000259" key="6">
    <source>
        <dbReference type="Pfam" id="PF04116"/>
    </source>
</evidence>
<dbReference type="InterPro" id="IPR006694">
    <property type="entry name" value="Fatty_acid_hydroxylase"/>
</dbReference>
<name>A0A8X6PCD1_NEPPI</name>
<feature type="transmembrane region" description="Helical" evidence="5">
    <location>
        <begin position="126"/>
        <end position="149"/>
    </location>
</feature>
<feature type="non-terminal residue" evidence="7">
    <location>
        <position position="211"/>
    </location>
</feature>
<evidence type="ECO:0000256" key="2">
    <source>
        <dbReference type="ARBA" id="ARBA00022692"/>
    </source>
</evidence>
<dbReference type="OrthoDB" id="6480479at2759"/>
<keyword evidence="3 5" id="KW-1133">Transmembrane helix</keyword>
<comment type="subcellular location">
    <subcellularLocation>
        <location evidence="1">Membrane</location>
    </subcellularLocation>
</comment>
<keyword evidence="8" id="KW-1185">Reference proteome</keyword>
<feature type="domain" description="Fatty acid hydroxylase" evidence="6">
    <location>
        <begin position="55"/>
        <end position="177"/>
    </location>
</feature>
<sequence>VSSNEVLKTIKQVFINQVLFGIPFMILAHHVRVWRGYDSRKIIPSFQRVFFEITAFALLDEVIFYYFHRLLHHPRLYKYIHKRHHEWTTPIAIAALYCHPIEHYLCNLMPAYIGPLLLRSHTFTVWIWYSIALMTTVNAHSGFHFPFFFSPESHDYHHSKFNQNFGALGILDFLHGTNSEFRKSNHYRRHFTTFSLVPLKQLYPDESKKLT</sequence>
<evidence type="ECO:0000256" key="3">
    <source>
        <dbReference type="ARBA" id="ARBA00022989"/>
    </source>
</evidence>
<proteinExistence type="predicted"/>
<organism evidence="7 8">
    <name type="scientific">Nephila pilipes</name>
    <name type="common">Giant wood spider</name>
    <name type="synonym">Nephila maculata</name>
    <dbReference type="NCBI Taxonomy" id="299642"/>
    <lineage>
        <taxon>Eukaryota</taxon>
        <taxon>Metazoa</taxon>
        <taxon>Ecdysozoa</taxon>
        <taxon>Arthropoda</taxon>
        <taxon>Chelicerata</taxon>
        <taxon>Arachnida</taxon>
        <taxon>Araneae</taxon>
        <taxon>Araneomorphae</taxon>
        <taxon>Entelegynae</taxon>
        <taxon>Araneoidea</taxon>
        <taxon>Nephilidae</taxon>
        <taxon>Nephila</taxon>
    </lineage>
</organism>
<evidence type="ECO:0000313" key="8">
    <source>
        <dbReference type="Proteomes" id="UP000887013"/>
    </source>
</evidence>
<evidence type="ECO:0000313" key="7">
    <source>
        <dbReference type="EMBL" id="GFT63364.1"/>
    </source>
</evidence>
<keyword evidence="2 5" id="KW-0812">Transmembrane</keyword>
<evidence type="ECO:0000256" key="4">
    <source>
        <dbReference type="ARBA" id="ARBA00023136"/>
    </source>
</evidence>
<dbReference type="PANTHER" id="PTHR11863">
    <property type="entry name" value="STEROL DESATURASE"/>
    <property type="match status" value="1"/>
</dbReference>
<dbReference type="AlphaFoldDB" id="A0A8X6PCD1"/>
<dbReference type="GO" id="GO:0008610">
    <property type="term" value="P:lipid biosynthetic process"/>
    <property type="evidence" value="ECO:0007669"/>
    <property type="project" value="InterPro"/>
</dbReference>
<reference evidence="7" key="1">
    <citation type="submission" date="2020-08" db="EMBL/GenBank/DDBJ databases">
        <title>Multicomponent nature underlies the extraordinary mechanical properties of spider dragline silk.</title>
        <authorList>
            <person name="Kono N."/>
            <person name="Nakamura H."/>
            <person name="Mori M."/>
            <person name="Yoshida Y."/>
            <person name="Ohtoshi R."/>
            <person name="Malay A.D."/>
            <person name="Moran D.A.P."/>
            <person name="Tomita M."/>
            <person name="Numata K."/>
            <person name="Arakawa K."/>
        </authorList>
    </citation>
    <scope>NUCLEOTIDE SEQUENCE</scope>
</reference>
<dbReference type="InterPro" id="IPR050307">
    <property type="entry name" value="Sterol_Desaturase_Related"/>
</dbReference>
<gene>
    <name evidence="7" type="primary">FAXDC2</name>
    <name evidence="7" type="ORF">NPIL_273701</name>
</gene>
<evidence type="ECO:0000256" key="5">
    <source>
        <dbReference type="SAM" id="Phobius"/>
    </source>
</evidence>